<accession>A0AAV4S370</accession>
<name>A0AAV4S370_CAEEX</name>
<protein>
    <submittedName>
        <fullName evidence="2">Uncharacterized protein</fullName>
    </submittedName>
</protein>
<feature type="region of interest" description="Disordered" evidence="1">
    <location>
        <begin position="1"/>
        <end position="20"/>
    </location>
</feature>
<proteinExistence type="predicted"/>
<dbReference type="AlphaFoldDB" id="A0AAV4S370"/>
<sequence>MPFRLATGHQRSLSRERVTEDTDSTVQLSFPVDAPQLAKAVGAEGAFGCAVWKETSFISVNSPCVGVEASVEY</sequence>
<dbReference type="Proteomes" id="UP001054945">
    <property type="component" value="Unassembled WGS sequence"/>
</dbReference>
<keyword evidence="3" id="KW-1185">Reference proteome</keyword>
<dbReference type="EMBL" id="BPLR01009008">
    <property type="protein sequence ID" value="GIY28958.1"/>
    <property type="molecule type" value="Genomic_DNA"/>
</dbReference>
<evidence type="ECO:0000313" key="2">
    <source>
        <dbReference type="EMBL" id="GIY28958.1"/>
    </source>
</evidence>
<gene>
    <name evidence="2" type="ORF">CEXT_421431</name>
</gene>
<comment type="caution">
    <text evidence="2">The sequence shown here is derived from an EMBL/GenBank/DDBJ whole genome shotgun (WGS) entry which is preliminary data.</text>
</comment>
<evidence type="ECO:0000256" key="1">
    <source>
        <dbReference type="SAM" id="MobiDB-lite"/>
    </source>
</evidence>
<evidence type="ECO:0000313" key="3">
    <source>
        <dbReference type="Proteomes" id="UP001054945"/>
    </source>
</evidence>
<organism evidence="2 3">
    <name type="scientific">Caerostris extrusa</name>
    <name type="common">Bark spider</name>
    <name type="synonym">Caerostris bankana</name>
    <dbReference type="NCBI Taxonomy" id="172846"/>
    <lineage>
        <taxon>Eukaryota</taxon>
        <taxon>Metazoa</taxon>
        <taxon>Ecdysozoa</taxon>
        <taxon>Arthropoda</taxon>
        <taxon>Chelicerata</taxon>
        <taxon>Arachnida</taxon>
        <taxon>Araneae</taxon>
        <taxon>Araneomorphae</taxon>
        <taxon>Entelegynae</taxon>
        <taxon>Araneoidea</taxon>
        <taxon>Araneidae</taxon>
        <taxon>Caerostris</taxon>
    </lineage>
</organism>
<reference evidence="2 3" key="1">
    <citation type="submission" date="2021-06" db="EMBL/GenBank/DDBJ databases">
        <title>Caerostris extrusa draft genome.</title>
        <authorList>
            <person name="Kono N."/>
            <person name="Arakawa K."/>
        </authorList>
    </citation>
    <scope>NUCLEOTIDE SEQUENCE [LARGE SCALE GENOMIC DNA]</scope>
</reference>